<evidence type="ECO:0000259" key="1">
    <source>
        <dbReference type="Pfam" id="PF05050"/>
    </source>
</evidence>
<dbReference type="NCBIfam" id="TIGR01444">
    <property type="entry name" value="fkbM_fam"/>
    <property type="match status" value="1"/>
</dbReference>
<keyword evidence="3" id="KW-1185">Reference proteome</keyword>
<organism evidence="2 3">
    <name type="scientific">Desulfomicrobium baculatum (strain DSM 4028 / VKM B-1378 / X)</name>
    <name type="common">Desulfovibrio baculatus</name>
    <dbReference type="NCBI Taxonomy" id="525897"/>
    <lineage>
        <taxon>Bacteria</taxon>
        <taxon>Pseudomonadati</taxon>
        <taxon>Thermodesulfobacteriota</taxon>
        <taxon>Desulfovibrionia</taxon>
        <taxon>Desulfovibrionales</taxon>
        <taxon>Desulfomicrobiaceae</taxon>
        <taxon>Desulfomicrobium</taxon>
    </lineage>
</organism>
<dbReference type="KEGG" id="dba:Dbac_0123"/>
<dbReference type="InterPro" id="IPR029063">
    <property type="entry name" value="SAM-dependent_MTases_sf"/>
</dbReference>
<dbReference type="AlphaFoldDB" id="C7LT27"/>
<dbReference type="PANTHER" id="PTHR34203">
    <property type="entry name" value="METHYLTRANSFERASE, FKBM FAMILY PROTEIN"/>
    <property type="match status" value="1"/>
</dbReference>
<accession>C7LT27</accession>
<dbReference type="GO" id="GO:0032259">
    <property type="term" value="P:methylation"/>
    <property type="evidence" value="ECO:0007669"/>
    <property type="project" value="UniProtKB-KW"/>
</dbReference>
<reference evidence="2 3" key="1">
    <citation type="journal article" date="2009" name="Stand. Genomic Sci.">
        <title>Complete genome sequence of Desulfomicrobium baculatum type strain (X).</title>
        <authorList>
            <person name="Copeland A."/>
            <person name="Spring S."/>
            <person name="Goker M."/>
            <person name="Schneider S."/>
            <person name="Lapidus A."/>
            <person name="Del Rio T.G."/>
            <person name="Tice H."/>
            <person name="Cheng J.F."/>
            <person name="Chen F."/>
            <person name="Nolan M."/>
            <person name="Bruce D."/>
            <person name="Goodwin L."/>
            <person name="Pitluck S."/>
            <person name="Ivanova N."/>
            <person name="Mavrommatis K."/>
            <person name="Ovchinnikova G."/>
            <person name="Pati A."/>
            <person name="Chen A."/>
            <person name="Palaniappan K."/>
            <person name="Land M."/>
            <person name="Hauser L."/>
            <person name="Chang Y.J."/>
            <person name="Jeffries C.C."/>
            <person name="Meincke L."/>
            <person name="Sims D."/>
            <person name="Brettin T."/>
            <person name="Detter J.C."/>
            <person name="Han C."/>
            <person name="Chain P."/>
            <person name="Bristow J."/>
            <person name="Eisen J.A."/>
            <person name="Markowitz V."/>
            <person name="Hugenholtz P."/>
            <person name="Kyrpides N.C."/>
            <person name="Klenk H.P."/>
            <person name="Lucas S."/>
        </authorList>
    </citation>
    <scope>NUCLEOTIDE SEQUENCE [LARGE SCALE GENOMIC DNA]</scope>
    <source>
        <strain evidence="3">DSM 4028 / VKM B-1378 / X</strain>
    </source>
</reference>
<keyword evidence="2" id="KW-0808">Transferase</keyword>
<name>C7LT27_DESBD</name>
<proteinExistence type="predicted"/>
<dbReference type="EMBL" id="CP001629">
    <property type="protein sequence ID" value="ACU88251.1"/>
    <property type="molecule type" value="Genomic_DNA"/>
</dbReference>
<evidence type="ECO:0000313" key="2">
    <source>
        <dbReference type="EMBL" id="ACU88251.1"/>
    </source>
</evidence>
<dbReference type="HOGENOM" id="CLU_739127_0_0_7"/>
<dbReference type="InterPro" id="IPR006342">
    <property type="entry name" value="FkbM_mtfrase"/>
</dbReference>
<dbReference type="STRING" id="525897.Dbac_0123"/>
<dbReference type="eggNOG" id="COG2242">
    <property type="taxonomic scope" value="Bacteria"/>
</dbReference>
<dbReference type="Proteomes" id="UP000002216">
    <property type="component" value="Chromosome"/>
</dbReference>
<dbReference type="SUPFAM" id="SSF53335">
    <property type="entry name" value="S-adenosyl-L-methionine-dependent methyltransferases"/>
    <property type="match status" value="1"/>
</dbReference>
<dbReference type="GO" id="GO:0008168">
    <property type="term" value="F:methyltransferase activity"/>
    <property type="evidence" value="ECO:0007669"/>
    <property type="project" value="UniProtKB-KW"/>
</dbReference>
<keyword evidence="2" id="KW-0489">Methyltransferase</keyword>
<protein>
    <submittedName>
        <fullName evidence="2">Methyltransferase FkbM family</fullName>
    </submittedName>
</protein>
<dbReference type="OrthoDB" id="5329963at2"/>
<feature type="domain" description="Methyltransferase FkbM" evidence="1">
    <location>
        <begin position="197"/>
        <end position="354"/>
    </location>
</feature>
<dbReference type="InterPro" id="IPR052514">
    <property type="entry name" value="SAM-dependent_MTase"/>
</dbReference>
<dbReference type="Pfam" id="PF05050">
    <property type="entry name" value="Methyltransf_21"/>
    <property type="match status" value="1"/>
</dbReference>
<dbReference type="Gene3D" id="3.40.50.150">
    <property type="entry name" value="Vaccinia Virus protein VP39"/>
    <property type="match status" value="1"/>
</dbReference>
<gene>
    <name evidence="2" type="ordered locus">Dbac_0123</name>
</gene>
<sequence length="374" mass="42162">MNQPTHAASFAAALIATILDSLRAVHTDNHQRFYQLGDRDAQLEDLLTLENTPRLSAEEMFISRREIFEREVATKSLLYSLLADSGSRDLLVKLAAFAVLGHLRVRLPYHGPRNTKMRGELLRAADRSAQADTDLVAAIQEKWTTDIFSLFELRTEEGPLRIYTIGEELYRMVHAPSYYWTDGEQSVCARPGDVVLDCGAAFGDVSLQFARAVGPEGLVICFEPYPLFLQVFNKNMCMNPHLANRTTLVRRGVWHQPNETLSFIAGGGGSRIDQSNHAPLKIHTTTIDETCEAAKLPRVDFVKMDIEGAELNALRGAERTLRRFRPKLAICLYHSPQDFHDIPDYIQGLGLGYRLHLSHHYVNEWETVLYATPA</sequence>
<dbReference type="PANTHER" id="PTHR34203:SF15">
    <property type="entry name" value="SLL1173 PROTEIN"/>
    <property type="match status" value="1"/>
</dbReference>
<dbReference type="RefSeq" id="WP_012805336.1">
    <property type="nucleotide sequence ID" value="NC_013173.1"/>
</dbReference>
<evidence type="ECO:0000313" key="3">
    <source>
        <dbReference type="Proteomes" id="UP000002216"/>
    </source>
</evidence>